<dbReference type="GO" id="GO:0010073">
    <property type="term" value="P:meristem maintenance"/>
    <property type="evidence" value="ECO:0007669"/>
    <property type="project" value="InterPro"/>
</dbReference>
<dbReference type="InterPro" id="IPR044824">
    <property type="entry name" value="MAIN-like"/>
</dbReference>
<gene>
    <name evidence="3" type="ORF">Ahy_B10g104994</name>
</gene>
<feature type="compositionally biased region" description="Basic and acidic residues" evidence="1">
    <location>
        <begin position="284"/>
        <end position="306"/>
    </location>
</feature>
<feature type="domain" description="Aminotransferase-like plant mobile" evidence="2">
    <location>
        <begin position="32"/>
        <end position="163"/>
    </location>
</feature>
<evidence type="ECO:0000256" key="1">
    <source>
        <dbReference type="SAM" id="MobiDB-lite"/>
    </source>
</evidence>
<feature type="compositionally biased region" description="Basic residues" evidence="1">
    <location>
        <begin position="262"/>
        <end position="283"/>
    </location>
</feature>
<sequence length="306" mass="35203">MYILDHAEHIAGRLDRVILGVVPGPEDRQSQMKWTVKITWFHNTVYEELEQDTTEECLMRYMRGYIMQLIGGILFPDASDSQVPLLEDLDPCGRLSWGSAMLAWLYHQMCRATEHSQHNLGGCVSLLLSWAYHHIPSVRPDEFDTRRFLLVERWVQYQSNNARSENRCLGITGMLGGCHELWDVRSDHRLPIHHHIDLCPSLPYMTWYLQWVHIELFGLDDQHLVAAGVVPEDLLIHHPLAPDLLQPDDGHLLEMRPTTGGRRGRGRGRARGRGRRGARHRRHGGDEVHRDRDPVSLLAHRAEDAG</sequence>
<protein>
    <recommendedName>
        <fullName evidence="2">Aminotransferase-like plant mobile domain-containing protein</fullName>
    </recommendedName>
</protein>
<dbReference type="Pfam" id="PF10536">
    <property type="entry name" value="PMD"/>
    <property type="match status" value="1"/>
</dbReference>
<organism evidence="3 4">
    <name type="scientific">Arachis hypogaea</name>
    <name type="common">Peanut</name>
    <dbReference type="NCBI Taxonomy" id="3818"/>
    <lineage>
        <taxon>Eukaryota</taxon>
        <taxon>Viridiplantae</taxon>
        <taxon>Streptophyta</taxon>
        <taxon>Embryophyta</taxon>
        <taxon>Tracheophyta</taxon>
        <taxon>Spermatophyta</taxon>
        <taxon>Magnoliopsida</taxon>
        <taxon>eudicotyledons</taxon>
        <taxon>Gunneridae</taxon>
        <taxon>Pentapetalae</taxon>
        <taxon>rosids</taxon>
        <taxon>fabids</taxon>
        <taxon>Fabales</taxon>
        <taxon>Fabaceae</taxon>
        <taxon>Papilionoideae</taxon>
        <taxon>50 kb inversion clade</taxon>
        <taxon>dalbergioids sensu lato</taxon>
        <taxon>Dalbergieae</taxon>
        <taxon>Pterocarpus clade</taxon>
        <taxon>Arachis</taxon>
    </lineage>
</organism>
<reference evidence="3 4" key="1">
    <citation type="submission" date="2019-01" db="EMBL/GenBank/DDBJ databases">
        <title>Sequencing of cultivated peanut Arachis hypogaea provides insights into genome evolution and oil improvement.</title>
        <authorList>
            <person name="Chen X."/>
        </authorList>
    </citation>
    <scope>NUCLEOTIDE SEQUENCE [LARGE SCALE GENOMIC DNA]</scope>
    <source>
        <strain evidence="4">cv. Fuhuasheng</strain>
        <tissue evidence="3">Leaves</tissue>
    </source>
</reference>
<evidence type="ECO:0000313" key="4">
    <source>
        <dbReference type="Proteomes" id="UP000289738"/>
    </source>
</evidence>
<feature type="region of interest" description="Disordered" evidence="1">
    <location>
        <begin position="247"/>
        <end position="306"/>
    </location>
</feature>
<proteinExistence type="predicted"/>
<dbReference type="InterPro" id="IPR019557">
    <property type="entry name" value="AminoTfrase-like_pln_mobile"/>
</dbReference>
<evidence type="ECO:0000313" key="3">
    <source>
        <dbReference type="EMBL" id="RYQ85430.1"/>
    </source>
</evidence>
<evidence type="ECO:0000259" key="2">
    <source>
        <dbReference type="Pfam" id="PF10536"/>
    </source>
</evidence>
<dbReference type="STRING" id="3818.A0A444X6V3"/>
<dbReference type="Proteomes" id="UP000289738">
    <property type="component" value="Chromosome B10"/>
</dbReference>
<dbReference type="EMBL" id="SDMP01000020">
    <property type="protein sequence ID" value="RYQ85430.1"/>
    <property type="molecule type" value="Genomic_DNA"/>
</dbReference>
<keyword evidence="4" id="KW-1185">Reference proteome</keyword>
<comment type="caution">
    <text evidence="3">The sequence shown here is derived from an EMBL/GenBank/DDBJ whole genome shotgun (WGS) entry which is preliminary data.</text>
</comment>
<dbReference type="PANTHER" id="PTHR46033">
    <property type="entry name" value="PROTEIN MAIN-LIKE 2"/>
    <property type="match status" value="1"/>
</dbReference>
<accession>A0A444X6V3</accession>
<dbReference type="PANTHER" id="PTHR46033:SF8">
    <property type="entry name" value="PROTEIN MAINTENANCE OF MERISTEMS-LIKE"/>
    <property type="match status" value="1"/>
</dbReference>
<dbReference type="AlphaFoldDB" id="A0A444X6V3"/>
<name>A0A444X6V3_ARAHY</name>